<dbReference type="PROSITE" id="PS00108">
    <property type="entry name" value="PROTEIN_KINASE_ST"/>
    <property type="match status" value="1"/>
</dbReference>
<dbReference type="Gene3D" id="1.25.10.10">
    <property type="entry name" value="Leucine-rich Repeat Variant"/>
    <property type="match status" value="1"/>
</dbReference>
<dbReference type="EMBL" id="SNRW01000475">
    <property type="protein sequence ID" value="KAA6400921.1"/>
    <property type="molecule type" value="Genomic_DNA"/>
</dbReference>
<dbReference type="InterPro" id="IPR008271">
    <property type="entry name" value="Ser/Thr_kinase_AS"/>
</dbReference>
<feature type="domain" description="Protein kinase" evidence="9">
    <location>
        <begin position="25"/>
        <end position="277"/>
    </location>
</feature>
<protein>
    <recommendedName>
        <fullName evidence="1">non-specific serine/threonine protein kinase</fullName>
        <ecNumber evidence="1">2.7.11.1</ecNumber>
    </recommendedName>
</protein>
<dbReference type="InterPro" id="IPR000719">
    <property type="entry name" value="Prot_kinase_dom"/>
</dbReference>
<keyword evidence="2" id="KW-0723">Serine/threonine-protein kinase</keyword>
<evidence type="ECO:0000313" key="11">
    <source>
        <dbReference type="Proteomes" id="UP000324800"/>
    </source>
</evidence>
<comment type="catalytic activity">
    <reaction evidence="7">
        <text>L-threonyl-[protein] + ATP = O-phospho-L-threonyl-[protein] + ADP + H(+)</text>
        <dbReference type="Rhea" id="RHEA:46608"/>
        <dbReference type="Rhea" id="RHEA-COMP:11060"/>
        <dbReference type="Rhea" id="RHEA-COMP:11605"/>
        <dbReference type="ChEBI" id="CHEBI:15378"/>
        <dbReference type="ChEBI" id="CHEBI:30013"/>
        <dbReference type="ChEBI" id="CHEBI:30616"/>
        <dbReference type="ChEBI" id="CHEBI:61977"/>
        <dbReference type="ChEBI" id="CHEBI:456216"/>
        <dbReference type="EC" id="2.7.11.1"/>
    </reaction>
</comment>
<dbReference type="SMART" id="SM00220">
    <property type="entry name" value="S_TKc"/>
    <property type="match status" value="1"/>
</dbReference>
<comment type="caution">
    <text evidence="10">The sequence shown here is derived from an EMBL/GenBank/DDBJ whole genome shotgun (WGS) entry which is preliminary data.</text>
</comment>
<evidence type="ECO:0000259" key="9">
    <source>
        <dbReference type="PROSITE" id="PS50011"/>
    </source>
</evidence>
<dbReference type="PROSITE" id="PS50011">
    <property type="entry name" value="PROTEIN_KINASE_DOM"/>
    <property type="match status" value="1"/>
</dbReference>
<evidence type="ECO:0000313" key="10">
    <source>
        <dbReference type="EMBL" id="KAA6400921.1"/>
    </source>
</evidence>
<sequence>MLQLKKYIGWLKGNNLSNKYKYEDFNIIKSLKTGAFGRIYIVELKSTKELFIMKRLSYLSEEEMKIADEEIKMLKLAQSKYTVQLIEIFQYDVDICILQEFCSGGNLRELIMTMKTWTFDDKMIKCLIIFYQVLMSLKHLHSLKIVHRDLKPENIFLDKDGNAKTGDFGLALKMESQSHVYAAGTKYYQPPEAHEQNQMTEASDIWALGVIVVEMFTGVHPFQGRTLDETVANIKNGRFKPLPDYIQGELKEIIIGMINVDSQKRPTVQKLLDSGFMSILALINTKEEEQERLHLIQQLKWLLFPLDSMQQFGEDLKKPIEGTEEQKREIIMNQTINCEIITLKLQDKKDNDIQQRIIQAGVIDGFISIFENRDLQQITFTYTKAFSQIVDSVSIENKLLIFNQKLFPGLIRLLTHTYDPTVNNAISSIFLILQTGSNTTPFKDPHPHYNSILACDGINQIFALFQKNGSKYNQDRSALCIGYLFKSSRNKQD</sequence>
<dbReference type="SUPFAM" id="SSF48371">
    <property type="entry name" value="ARM repeat"/>
    <property type="match status" value="1"/>
</dbReference>
<dbReference type="InterPro" id="IPR016024">
    <property type="entry name" value="ARM-type_fold"/>
</dbReference>
<accession>A0A5J4X140</accession>
<name>A0A5J4X140_9EUKA</name>
<gene>
    <name evidence="10" type="ORF">EZS28_003543</name>
</gene>
<dbReference type="Gene3D" id="3.30.200.20">
    <property type="entry name" value="Phosphorylase Kinase, domain 1"/>
    <property type="match status" value="1"/>
</dbReference>
<reference evidence="10 11" key="1">
    <citation type="submission" date="2019-03" db="EMBL/GenBank/DDBJ databases">
        <title>Single cell metagenomics reveals metabolic interactions within the superorganism composed of flagellate Streblomastix strix and complex community of Bacteroidetes bacteria on its surface.</title>
        <authorList>
            <person name="Treitli S.C."/>
            <person name="Kolisko M."/>
            <person name="Husnik F."/>
            <person name="Keeling P."/>
            <person name="Hampl V."/>
        </authorList>
    </citation>
    <scope>NUCLEOTIDE SEQUENCE [LARGE SCALE GENOMIC DNA]</scope>
    <source>
        <strain evidence="10">ST1C</strain>
    </source>
</reference>
<dbReference type="InterPro" id="IPR011989">
    <property type="entry name" value="ARM-like"/>
</dbReference>
<evidence type="ECO:0000256" key="2">
    <source>
        <dbReference type="ARBA" id="ARBA00022527"/>
    </source>
</evidence>
<evidence type="ECO:0000256" key="1">
    <source>
        <dbReference type="ARBA" id="ARBA00012513"/>
    </source>
</evidence>
<dbReference type="GO" id="GO:0005524">
    <property type="term" value="F:ATP binding"/>
    <property type="evidence" value="ECO:0007669"/>
    <property type="project" value="UniProtKB-KW"/>
</dbReference>
<evidence type="ECO:0000256" key="3">
    <source>
        <dbReference type="ARBA" id="ARBA00022679"/>
    </source>
</evidence>
<keyword evidence="6" id="KW-0067">ATP-binding</keyword>
<keyword evidence="5 10" id="KW-0418">Kinase</keyword>
<organism evidence="10 11">
    <name type="scientific">Streblomastix strix</name>
    <dbReference type="NCBI Taxonomy" id="222440"/>
    <lineage>
        <taxon>Eukaryota</taxon>
        <taxon>Metamonada</taxon>
        <taxon>Preaxostyla</taxon>
        <taxon>Oxymonadida</taxon>
        <taxon>Streblomastigidae</taxon>
        <taxon>Streblomastix</taxon>
    </lineage>
</organism>
<dbReference type="PANTHER" id="PTHR44899:SF10">
    <property type="entry name" value="NIMA-RELATED KINASE 2"/>
    <property type="match status" value="1"/>
</dbReference>
<dbReference type="AlphaFoldDB" id="A0A5J4X140"/>
<evidence type="ECO:0000256" key="8">
    <source>
        <dbReference type="ARBA" id="ARBA00048679"/>
    </source>
</evidence>
<dbReference type="Gene3D" id="1.10.510.10">
    <property type="entry name" value="Transferase(Phosphotransferase) domain 1"/>
    <property type="match status" value="1"/>
</dbReference>
<dbReference type="OrthoDB" id="4062651at2759"/>
<keyword evidence="3" id="KW-0808">Transferase</keyword>
<evidence type="ECO:0000256" key="7">
    <source>
        <dbReference type="ARBA" id="ARBA00047899"/>
    </source>
</evidence>
<evidence type="ECO:0000256" key="4">
    <source>
        <dbReference type="ARBA" id="ARBA00022741"/>
    </source>
</evidence>
<evidence type="ECO:0000256" key="5">
    <source>
        <dbReference type="ARBA" id="ARBA00022777"/>
    </source>
</evidence>
<dbReference type="SUPFAM" id="SSF56112">
    <property type="entry name" value="Protein kinase-like (PK-like)"/>
    <property type="match status" value="1"/>
</dbReference>
<proteinExistence type="predicted"/>
<keyword evidence="4" id="KW-0547">Nucleotide-binding</keyword>
<evidence type="ECO:0000256" key="6">
    <source>
        <dbReference type="ARBA" id="ARBA00022840"/>
    </source>
</evidence>
<dbReference type="InterPro" id="IPR011009">
    <property type="entry name" value="Kinase-like_dom_sf"/>
</dbReference>
<dbReference type="PANTHER" id="PTHR44899">
    <property type="entry name" value="CAMK FAMILY PROTEIN KINASE"/>
    <property type="match status" value="1"/>
</dbReference>
<dbReference type="EC" id="2.7.11.1" evidence="1"/>
<comment type="catalytic activity">
    <reaction evidence="8">
        <text>L-seryl-[protein] + ATP = O-phospho-L-seryl-[protein] + ADP + H(+)</text>
        <dbReference type="Rhea" id="RHEA:17989"/>
        <dbReference type="Rhea" id="RHEA-COMP:9863"/>
        <dbReference type="Rhea" id="RHEA-COMP:11604"/>
        <dbReference type="ChEBI" id="CHEBI:15378"/>
        <dbReference type="ChEBI" id="CHEBI:29999"/>
        <dbReference type="ChEBI" id="CHEBI:30616"/>
        <dbReference type="ChEBI" id="CHEBI:83421"/>
        <dbReference type="ChEBI" id="CHEBI:456216"/>
        <dbReference type="EC" id="2.7.11.1"/>
    </reaction>
</comment>
<dbReference type="InterPro" id="IPR051131">
    <property type="entry name" value="NEK_Ser/Thr_kinase_NIMA"/>
</dbReference>
<dbReference type="Proteomes" id="UP000324800">
    <property type="component" value="Unassembled WGS sequence"/>
</dbReference>
<dbReference type="Pfam" id="PF00069">
    <property type="entry name" value="Pkinase"/>
    <property type="match status" value="1"/>
</dbReference>
<dbReference type="GO" id="GO:0004674">
    <property type="term" value="F:protein serine/threonine kinase activity"/>
    <property type="evidence" value="ECO:0007669"/>
    <property type="project" value="UniProtKB-KW"/>
</dbReference>